<dbReference type="AlphaFoldDB" id="A0A7R8ZNQ2"/>
<sequence>MGKKKGMEQGQGHEFLVRVDDSVYMEMRRSSSSNASGLRSASDRRFPSLSTGKPSVSRETPSGKAGGAGLSSDGWGSATRPSFLSTTGSRIFSTAAELRETARMANTATAFNGAMTEIGNHCSVHRLLGNAEKLYFWLPVSDEKIQFTGQPSEKQNIQQRNKECEILRELPSSNRGQESTYGGKLPEILLPSDSRKFLRHIRSSLGTECH</sequence>
<dbReference type="EMBL" id="OB660727">
    <property type="protein sequence ID" value="CAD7226031.1"/>
    <property type="molecule type" value="Genomic_DNA"/>
</dbReference>
<evidence type="ECO:0000313" key="2">
    <source>
        <dbReference type="EMBL" id="CAD7226031.1"/>
    </source>
</evidence>
<gene>
    <name evidence="2" type="ORF">CTOB1V02_LOCUS3957</name>
</gene>
<protein>
    <submittedName>
        <fullName evidence="2">Uncharacterized protein</fullName>
    </submittedName>
</protein>
<name>A0A7R8ZNQ2_9CRUS</name>
<feature type="compositionally biased region" description="Low complexity" evidence="1">
    <location>
        <begin position="30"/>
        <end position="40"/>
    </location>
</feature>
<evidence type="ECO:0000256" key="1">
    <source>
        <dbReference type="SAM" id="MobiDB-lite"/>
    </source>
</evidence>
<reference evidence="2" key="1">
    <citation type="submission" date="2020-11" db="EMBL/GenBank/DDBJ databases">
        <authorList>
            <person name="Tran Van P."/>
        </authorList>
    </citation>
    <scope>NUCLEOTIDE SEQUENCE</scope>
</reference>
<organism evidence="2">
    <name type="scientific">Cyprideis torosa</name>
    <dbReference type="NCBI Taxonomy" id="163714"/>
    <lineage>
        <taxon>Eukaryota</taxon>
        <taxon>Metazoa</taxon>
        <taxon>Ecdysozoa</taxon>
        <taxon>Arthropoda</taxon>
        <taxon>Crustacea</taxon>
        <taxon>Oligostraca</taxon>
        <taxon>Ostracoda</taxon>
        <taxon>Podocopa</taxon>
        <taxon>Podocopida</taxon>
        <taxon>Cytherocopina</taxon>
        <taxon>Cytheroidea</taxon>
        <taxon>Cytherideidae</taxon>
        <taxon>Cyprideis</taxon>
    </lineage>
</organism>
<accession>A0A7R8ZNQ2</accession>
<feature type="compositionally biased region" description="Polar residues" evidence="1">
    <location>
        <begin position="48"/>
        <end position="60"/>
    </location>
</feature>
<proteinExistence type="predicted"/>
<feature type="region of interest" description="Disordered" evidence="1">
    <location>
        <begin position="28"/>
        <end position="81"/>
    </location>
</feature>